<sequence length="236" mass="25862">MKYNNIYESFCVIVALGVVSIVLGDPQTRHRHSSNRRVGPGRSRGRSRGGSGEDTDQKSQAKRLPDLLDMHPIRHHDPEASVGIRVGNPLEAPDCPPPVEPVTPKLCRAPACISHTDCRDMACCYNGCVHTCLKPLQKPAAIDWVEDTGSLRPLQLDEDEVALPQRFPIRFDSADSLMFAEGGGEAIHMPGGCTVSSQKYSELEDFKKTRSNSISGCICRGSEIVCELKPFKFEGS</sequence>
<dbReference type="PROSITE" id="PS51390">
    <property type="entry name" value="WAP"/>
    <property type="match status" value="1"/>
</dbReference>
<evidence type="ECO:0000259" key="2">
    <source>
        <dbReference type="PROSITE" id="PS51390"/>
    </source>
</evidence>
<feature type="region of interest" description="Disordered" evidence="1">
    <location>
        <begin position="27"/>
        <end position="60"/>
    </location>
</feature>
<name>A0AAV2PYM6_MEGNR</name>
<dbReference type="GO" id="GO:0001558">
    <property type="term" value="P:regulation of cell growth"/>
    <property type="evidence" value="ECO:0007669"/>
    <property type="project" value="TreeGrafter"/>
</dbReference>
<dbReference type="InterPro" id="IPR008197">
    <property type="entry name" value="WAP_dom"/>
</dbReference>
<proteinExistence type="predicted"/>
<accession>A0AAV2PYM6</accession>
<evidence type="ECO:0000313" key="4">
    <source>
        <dbReference type="Proteomes" id="UP001497623"/>
    </source>
</evidence>
<dbReference type="GO" id="GO:0005615">
    <property type="term" value="C:extracellular space"/>
    <property type="evidence" value="ECO:0007669"/>
    <property type="project" value="TreeGrafter"/>
</dbReference>
<dbReference type="InterPro" id="IPR042357">
    <property type="entry name" value="WFDC1"/>
</dbReference>
<comment type="caution">
    <text evidence="3">The sequence shown here is derived from an EMBL/GenBank/DDBJ whole genome shotgun (WGS) entry which is preliminary data.</text>
</comment>
<evidence type="ECO:0000256" key="1">
    <source>
        <dbReference type="SAM" id="MobiDB-lite"/>
    </source>
</evidence>
<protein>
    <recommendedName>
        <fullName evidence="2">WAP domain-containing protein</fullName>
    </recommendedName>
</protein>
<dbReference type="EMBL" id="CAXKWB010001775">
    <property type="protein sequence ID" value="CAL4065427.1"/>
    <property type="molecule type" value="Genomic_DNA"/>
</dbReference>
<dbReference type="Proteomes" id="UP001497623">
    <property type="component" value="Unassembled WGS sequence"/>
</dbReference>
<organism evidence="3 4">
    <name type="scientific">Meganyctiphanes norvegica</name>
    <name type="common">Northern krill</name>
    <name type="synonym">Thysanopoda norvegica</name>
    <dbReference type="NCBI Taxonomy" id="48144"/>
    <lineage>
        <taxon>Eukaryota</taxon>
        <taxon>Metazoa</taxon>
        <taxon>Ecdysozoa</taxon>
        <taxon>Arthropoda</taxon>
        <taxon>Crustacea</taxon>
        <taxon>Multicrustacea</taxon>
        <taxon>Malacostraca</taxon>
        <taxon>Eumalacostraca</taxon>
        <taxon>Eucarida</taxon>
        <taxon>Euphausiacea</taxon>
        <taxon>Euphausiidae</taxon>
        <taxon>Meganyctiphanes</taxon>
    </lineage>
</organism>
<dbReference type="PANTHER" id="PTHR14308">
    <property type="entry name" value="WAP FOUR-DISULFIDE CORE DOMAIN PROTEIN 1"/>
    <property type="match status" value="1"/>
</dbReference>
<reference evidence="3 4" key="1">
    <citation type="submission" date="2024-05" db="EMBL/GenBank/DDBJ databases">
        <authorList>
            <person name="Wallberg A."/>
        </authorList>
    </citation>
    <scope>NUCLEOTIDE SEQUENCE [LARGE SCALE GENOMIC DNA]</scope>
</reference>
<dbReference type="GO" id="GO:0030414">
    <property type="term" value="F:peptidase inhibitor activity"/>
    <property type="evidence" value="ECO:0007669"/>
    <property type="project" value="InterPro"/>
</dbReference>
<dbReference type="PANTHER" id="PTHR14308:SF0">
    <property type="entry name" value="WAP FOUR-DISULFIDE CORE DOMAIN PROTEIN 1"/>
    <property type="match status" value="1"/>
</dbReference>
<feature type="domain" description="WAP" evidence="2">
    <location>
        <begin position="89"/>
        <end position="136"/>
    </location>
</feature>
<dbReference type="AlphaFoldDB" id="A0AAV2PYM6"/>
<gene>
    <name evidence="3" type="ORF">MNOR_LOCUS4755</name>
</gene>
<keyword evidence="4" id="KW-1185">Reference proteome</keyword>
<evidence type="ECO:0000313" key="3">
    <source>
        <dbReference type="EMBL" id="CAL4065427.1"/>
    </source>
</evidence>